<dbReference type="Pfam" id="PF01855">
    <property type="entry name" value="POR_N"/>
    <property type="match status" value="1"/>
</dbReference>
<feature type="binding site" evidence="15">
    <location>
        <position position="576"/>
    </location>
    <ligand>
        <name>[4Fe-4S] cluster</name>
        <dbReference type="ChEBI" id="CHEBI:49883"/>
        <label>1</label>
    </ligand>
</feature>
<evidence type="ECO:0000256" key="12">
    <source>
        <dbReference type="ARBA" id="ARBA00030514"/>
    </source>
</evidence>
<evidence type="ECO:0000256" key="11">
    <source>
        <dbReference type="ARBA" id="ARBA00023014"/>
    </source>
</evidence>
<dbReference type="Gene3D" id="3.40.50.970">
    <property type="match status" value="2"/>
</dbReference>
<dbReference type="GO" id="GO:0030976">
    <property type="term" value="F:thiamine pyrophosphate binding"/>
    <property type="evidence" value="ECO:0007669"/>
    <property type="project" value="InterPro"/>
</dbReference>
<evidence type="ECO:0000256" key="9">
    <source>
        <dbReference type="ARBA" id="ARBA00023002"/>
    </source>
</evidence>
<protein>
    <recommendedName>
        <fullName evidence="4 14">Indolepyruvate oxidoreductase subunit IorA</fullName>
        <shortName evidence="14">IOR</shortName>
        <ecNumber evidence="3 14">1.2.7.8</ecNumber>
    </recommendedName>
    <alternativeName>
        <fullName evidence="12 14">Indolepyruvate ferredoxin oxidoreductase subunit alpha</fullName>
    </alternativeName>
</protein>
<dbReference type="InterPro" id="IPR011766">
    <property type="entry name" value="TPP_enzyme_TPP-bd"/>
</dbReference>
<keyword evidence="8 14" id="KW-0249">Electron transport</keyword>
<dbReference type="CDD" id="cd02008">
    <property type="entry name" value="TPP_IOR_alpha"/>
    <property type="match status" value="1"/>
</dbReference>
<organism evidence="17 18">
    <name type="scientific">Archaeoglobus fulgidus DSM 8774</name>
    <dbReference type="NCBI Taxonomy" id="1344584"/>
    <lineage>
        <taxon>Archaea</taxon>
        <taxon>Methanobacteriati</taxon>
        <taxon>Methanobacteriota</taxon>
        <taxon>Archaeoglobi</taxon>
        <taxon>Archaeoglobales</taxon>
        <taxon>Archaeoglobaceae</taxon>
        <taxon>Archaeoglobus</taxon>
    </lineage>
</organism>
<dbReference type="PANTHER" id="PTHR43710">
    <property type="entry name" value="2-HYDROXYACYL-COA LYASE"/>
    <property type="match status" value="1"/>
</dbReference>
<dbReference type="InterPro" id="IPR017900">
    <property type="entry name" value="4Fe4S_Fe_S_CS"/>
</dbReference>
<keyword evidence="11 14" id="KW-0411">Iron-sulfur</keyword>
<feature type="binding site" evidence="15">
    <location>
        <position position="608"/>
    </location>
    <ligand>
        <name>[4Fe-4S] cluster</name>
        <dbReference type="ChEBI" id="CHEBI:49883"/>
        <label>2</label>
    </ligand>
</feature>
<dbReference type="InterPro" id="IPR045025">
    <property type="entry name" value="HACL1-like"/>
</dbReference>
<evidence type="ECO:0000313" key="18">
    <source>
        <dbReference type="Proteomes" id="UP000028501"/>
    </source>
</evidence>
<dbReference type="InterPro" id="IPR029061">
    <property type="entry name" value="THDP-binding"/>
</dbReference>
<dbReference type="Gene3D" id="3.30.70.20">
    <property type="match status" value="1"/>
</dbReference>
<dbReference type="GO" id="GO:0043805">
    <property type="term" value="F:indolepyruvate ferredoxin oxidoreductase activity"/>
    <property type="evidence" value="ECO:0007669"/>
    <property type="project" value="UniProtKB-UniRule"/>
</dbReference>
<dbReference type="EMBL" id="CP006577">
    <property type="protein sequence ID" value="AIG98499.1"/>
    <property type="molecule type" value="Genomic_DNA"/>
</dbReference>
<evidence type="ECO:0000256" key="3">
    <source>
        <dbReference type="ARBA" id="ARBA00012812"/>
    </source>
</evidence>
<dbReference type="GO" id="GO:0046872">
    <property type="term" value="F:metal ion binding"/>
    <property type="evidence" value="ECO:0007669"/>
    <property type="project" value="UniProtKB-UniRule"/>
</dbReference>
<dbReference type="InterPro" id="IPR002880">
    <property type="entry name" value="Pyrv_Fd/Flavodoxin_OxRdtase_N"/>
</dbReference>
<keyword evidence="5 14" id="KW-0813">Transport</keyword>
<evidence type="ECO:0000259" key="16">
    <source>
        <dbReference type="PROSITE" id="PS51379"/>
    </source>
</evidence>
<dbReference type="GeneID" id="24795236"/>
<feature type="binding site" evidence="15">
    <location>
        <position position="579"/>
    </location>
    <ligand>
        <name>[4Fe-4S] cluster</name>
        <dbReference type="ChEBI" id="CHEBI:49883"/>
        <label>1</label>
    </ligand>
</feature>
<feature type="binding site" evidence="15">
    <location>
        <position position="573"/>
    </location>
    <ligand>
        <name>[4Fe-4S] cluster</name>
        <dbReference type="ChEBI" id="CHEBI:49883"/>
        <label>1</label>
    </ligand>
</feature>
<feature type="binding site" evidence="15">
    <location>
        <position position="602"/>
    </location>
    <ligand>
        <name>[4Fe-4S] cluster</name>
        <dbReference type="ChEBI" id="CHEBI:49883"/>
        <label>2</label>
    </ligand>
</feature>
<evidence type="ECO:0000256" key="2">
    <source>
        <dbReference type="ARBA" id="ARBA00011238"/>
    </source>
</evidence>
<evidence type="ECO:0000256" key="15">
    <source>
        <dbReference type="PIRSR" id="PIRSR006439-50"/>
    </source>
</evidence>
<gene>
    <name evidence="17" type="ORF">AFULGI_00017410</name>
</gene>
<dbReference type="SUPFAM" id="SSF54862">
    <property type="entry name" value="4Fe-4S ferredoxins"/>
    <property type="match status" value="1"/>
</dbReference>
<dbReference type="Pfam" id="PF02775">
    <property type="entry name" value="TPP_enzyme_C"/>
    <property type="match status" value="1"/>
</dbReference>
<dbReference type="KEGG" id="afg:AFULGI_00017410"/>
<reference evidence="17 18" key="1">
    <citation type="submission" date="2013-07" db="EMBL/GenBank/DDBJ databases">
        <title>Genome of Archaeoglobus fulgidus.</title>
        <authorList>
            <person name="Fiebig A."/>
            <person name="Birkeland N.-K."/>
        </authorList>
    </citation>
    <scope>NUCLEOTIDE SEQUENCE [LARGE SCALE GENOMIC DNA]</scope>
    <source>
        <strain evidence="17 18">DSM 8774</strain>
    </source>
</reference>
<dbReference type="GO" id="GO:0051539">
    <property type="term" value="F:4 iron, 4 sulfur cluster binding"/>
    <property type="evidence" value="ECO:0007669"/>
    <property type="project" value="UniProtKB-UniRule"/>
</dbReference>
<keyword evidence="7 14" id="KW-0479">Metal-binding</keyword>
<evidence type="ECO:0000313" key="17">
    <source>
        <dbReference type="EMBL" id="AIG98499.1"/>
    </source>
</evidence>
<keyword evidence="10 14" id="KW-0408">Iron</keyword>
<keyword evidence="17" id="KW-0670">Pyruvate</keyword>
<dbReference type="FunFam" id="3.40.50.970:FF:000039">
    <property type="entry name" value="Indolepyruvate oxidoreductase subunit IorA"/>
    <property type="match status" value="1"/>
</dbReference>
<dbReference type="SUPFAM" id="SSF52922">
    <property type="entry name" value="TK C-terminal domain-like"/>
    <property type="match status" value="1"/>
</dbReference>
<comment type="cofactor">
    <cofactor evidence="14 15">
        <name>[4Fe-4S] cluster</name>
        <dbReference type="ChEBI" id="CHEBI:49883"/>
    </cofactor>
    <text evidence="14 15">Binds 2 [4Fe-4S] clusters. In this family the first cluster has a non-standard and varying [4Fe-4S] binding motif CX(2)CX(2)CX(4-5)CP.</text>
</comment>
<dbReference type="InterPro" id="IPR017896">
    <property type="entry name" value="4Fe4S_Fe-S-bd"/>
</dbReference>
<name>A0A075WHC4_ARCFL</name>
<evidence type="ECO:0000256" key="13">
    <source>
        <dbReference type="ARBA" id="ARBA00048332"/>
    </source>
</evidence>
<evidence type="ECO:0000256" key="1">
    <source>
        <dbReference type="ARBA" id="ARBA00002995"/>
    </source>
</evidence>
<dbReference type="GO" id="GO:0006082">
    <property type="term" value="P:organic acid metabolic process"/>
    <property type="evidence" value="ECO:0007669"/>
    <property type="project" value="UniProtKB-ARBA"/>
</dbReference>
<dbReference type="Pfam" id="PF00037">
    <property type="entry name" value="Fer4"/>
    <property type="match status" value="1"/>
</dbReference>
<proteinExistence type="predicted"/>
<evidence type="ECO:0000256" key="8">
    <source>
        <dbReference type="ARBA" id="ARBA00022982"/>
    </source>
</evidence>
<dbReference type="PANTHER" id="PTHR43710:SF7">
    <property type="entry name" value="INDOLEPYRUVATE OXIDOREDUCTASE SUBUNIT IORA"/>
    <property type="match status" value="1"/>
</dbReference>
<comment type="subunit">
    <text evidence="2 14">Heterodimer of the IorA and IorB subunits.</text>
</comment>
<evidence type="ECO:0000256" key="4">
    <source>
        <dbReference type="ARBA" id="ARBA00017710"/>
    </source>
</evidence>
<dbReference type="InterPro" id="IPR009014">
    <property type="entry name" value="Transketo_C/PFOR_II"/>
</dbReference>
<dbReference type="InterPro" id="IPR017721">
    <property type="entry name" value="IorA"/>
</dbReference>
<accession>A0A075WHC4</accession>
<evidence type="ECO:0000256" key="7">
    <source>
        <dbReference type="ARBA" id="ARBA00022723"/>
    </source>
</evidence>
<dbReference type="Gene3D" id="3.40.50.920">
    <property type="match status" value="1"/>
</dbReference>
<dbReference type="HOGENOM" id="CLU_017727_0_0_2"/>
<dbReference type="AlphaFoldDB" id="A0A075WHC4"/>
<evidence type="ECO:0000256" key="10">
    <source>
        <dbReference type="ARBA" id="ARBA00023004"/>
    </source>
</evidence>
<dbReference type="RefSeq" id="WP_010878986.1">
    <property type="nucleotide sequence ID" value="NZ_CP006577.1"/>
</dbReference>
<dbReference type="PIRSF" id="PIRSF006439">
    <property type="entry name" value="Indolepyruvate_ferr_oxidored"/>
    <property type="match status" value="1"/>
</dbReference>
<feature type="binding site" evidence="15">
    <location>
        <position position="612"/>
    </location>
    <ligand>
        <name>[4Fe-4S] cluster</name>
        <dbReference type="ChEBI" id="CHEBI:49883"/>
        <label>1</label>
    </ligand>
</feature>
<dbReference type="SUPFAM" id="SSF52518">
    <property type="entry name" value="Thiamin diphosphate-binding fold (THDP-binding)"/>
    <property type="match status" value="2"/>
</dbReference>
<evidence type="ECO:0000256" key="14">
    <source>
        <dbReference type="PIRNR" id="PIRNR006439"/>
    </source>
</evidence>
<evidence type="ECO:0000256" key="6">
    <source>
        <dbReference type="ARBA" id="ARBA00022485"/>
    </source>
</evidence>
<dbReference type="Proteomes" id="UP000028501">
    <property type="component" value="Chromosome"/>
</dbReference>
<keyword evidence="6 14" id="KW-0004">4Fe-4S</keyword>
<dbReference type="GO" id="GO:0044272">
    <property type="term" value="P:sulfur compound biosynthetic process"/>
    <property type="evidence" value="ECO:0007669"/>
    <property type="project" value="UniProtKB-ARBA"/>
</dbReference>
<feature type="domain" description="4Fe-4S ferredoxin-type" evidence="16">
    <location>
        <begin position="593"/>
        <end position="622"/>
    </location>
</feature>
<dbReference type="EC" id="1.2.7.8" evidence="3 14"/>
<feature type="binding site" evidence="15">
    <location>
        <position position="605"/>
    </location>
    <ligand>
        <name>[4Fe-4S] cluster</name>
        <dbReference type="ChEBI" id="CHEBI:49883"/>
        <label>2</label>
    </ligand>
</feature>
<comment type="catalytic activity">
    <reaction evidence="13 14">
        <text>indole-3-pyruvate + 2 oxidized [2Fe-2S]-[ferredoxin] + CoA = (indol-3-yl)acetyl-CoA + 2 reduced [2Fe-2S]-[ferredoxin] + CO2 + H(+)</text>
        <dbReference type="Rhea" id="RHEA:12645"/>
        <dbReference type="Rhea" id="RHEA-COMP:10000"/>
        <dbReference type="Rhea" id="RHEA-COMP:10001"/>
        <dbReference type="ChEBI" id="CHEBI:15378"/>
        <dbReference type="ChEBI" id="CHEBI:16526"/>
        <dbReference type="ChEBI" id="CHEBI:17640"/>
        <dbReference type="ChEBI" id="CHEBI:33737"/>
        <dbReference type="ChEBI" id="CHEBI:33738"/>
        <dbReference type="ChEBI" id="CHEBI:57271"/>
        <dbReference type="ChEBI" id="CHEBI:57287"/>
        <dbReference type="EC" id="1.2.7.8"/>
    </reaction>
</comment>
<dbReference type="PROSITE" id="PS00198">
    <property type="entry name" value="4FE4S_FER_1"/>
    <property type="match status" value="1"/>
</dbReference>
<feature type="binding site" evidence="15">
    <location>
        <position position="585"/>
    </location>
    <ligand>
        <name>[4Fe-4S] cluster</name>
        <dbReference type="ChEBI" id="CHEBI:49883"/>
        <label>2</label>
    </ligand>
</feature>
<evidence type="ECO:0000256" key="5">
    <source>
        <dbReference type="ARBA" id="ARBA00022448"/>
    </source>
</evidence>
<dbReference type="PROSITE" id="PS51379">
    <property type="entry name" value="4FE4S_FER_2"/>
    <property type="match status" value="1"/>
</dbReference>
<keyword evidence="9 14" id="KW-0560">Oxidoreductase</keyword>
<sequence length="623" mass="67798">MLNDVVRDAEGEKVFLLGNEAIARGAIEAGIDVFAAYPGTPSSEIADTLSDACRLLRGKMDFYMEYSANEKVAFEVAVGASLAGKRAMATMKHVGVNVAADPLFSFAYVGARGGFVLVTADDPSMHSSQNEQDNRWYGKAAKLPVVEPSSVQEAKDYAKLCFDLSEKFGLPMILRSYTRLSHASGVVELGKIPEKEFSRVEWERHPETDVVLPAHARKLKPILLEKLEKIERYFNSSEMNWVDEGDGDVGIIACGLSYAYTKEALENLNLNLPVLKLSSMHPLPERLIENFVSQMKKVIVVEEVDPFVELHVRAMGLAEVYGKMNGYMPMNYEYNVGRVETGIAKALGIKPSRDYEGIVAESQKLAAKAPPRPPVLCPGCPHSASFYAIRRVVDELGDAALPSDIGCYTLGINKPLEGVDITICMGASVGVSNGLAHVLNNKIIATIGDSTFIHAGIPPLINAVYNHADFVLVILDNSTTGMTGHQPHPGTGFRGCGEAGKAVRIEDIVRGCGVEFVEVVNPYNVRKMVDVLRRALNHDGVAVVIARQPCAILWSRARRREGKIVTYKVTEDCTLCMECVNTFACPALIFDGEKVSIDQSLCVGCAVCAKICPNRAIKPAKSN</sequence>
<comment type="function">
    <text evidence="1 14">Catalyzes the ferredoxin-dependent oxidative decarboxylation of arylpyruvates.</text>
</comment>
<dbReference type="CDD" id="cd07034">
    <property type="entry name" value="TPP_PYR_PFOR_IOR-alpha_like"/>
    <property type="match status" value="1"/>
</dbReference>
<dbReference type="NCBIfam" id="TIGR03336">
    <property type="entry name" value="IOR_alpha"/>
    <property type="match status" value="1"/>
</dbReference>